<organism evidence="1 2">
    <name type="scientific">Caerostris extrusa</name>
    <name type="common">Bark spider</name>
    <name type="synonym">Caerostris bankana</name>
    <dbReference type="NCBI Taxonomy" id="172846"/>
    <lineage>
        <taxon>Eukaryota</taxon>
        <taxon>Metazoa</taxon>
        <taxon>Ecdysozoa</taxon>
        <taxon>Arthropoda</taxon>
        <taxon>Chelicerata</taxon>
        <taxon>Arachnida</taxon>
        <taxon>Araneae</taxon>
        <taxon>Araneomorphae</taxon>
        <taxon>Entelegynae</taxon>
        <taxon>Araneoidea</taxon>
        <taxon>Araneidae</taxon>
        <taxon>Caerostris</taxon>
    </lineage>
</organism>
<sequence length="113" mass="12412">MWVARCRTPVMACWARDCDLRRSDSQSPEFWAKPPVQAVRLKCGQHCQNGREMASGCLAPCSASRDQLVTLPSIPCLETLVVPKASSSEPHCLPSIGKAIGGEMRLHTSSIRY</sequence>
<dbReference type="Proteomes" id="UP001054945">
    <property type="component" value="Unassembled WGS sequence"/>
</dbReference>
<evidence type="ECO:0000313" key="2">
    <source>
        <dbReference type="Proteomes" id="UP001054945"/>
    </source>
</evidence>
<dbReference type="AlphaFoldDB" id="A0AAV4N007"/>
<evidence type="ECO:0000313" key="1">
    <source>
        <dbReference type="EMBL" id="GIX78084.1"/>
    </source>
</evidence>
<reference evidence="1 2" key="1">
    <citation type="submission" date="2021-06" db="EMBL/GenBank/DDBJ databases">
        <title>Caerostris extrusa draft genome.</title>
        <authorList>
            <person name="Kono N."/>
            <person name="Arakawa K."/>
        </authorList>
    </citation>
    <scope>NUCLEOTIDE SEQUENCE [LARGE SCALE GENOMIC DNA]</scope>
</reference>
<gene>
    <name evidence="1" type="ORF">CEXT_447511</name>
</gene>
<dbReference type="EMBL" id="BPLR01002819">
    <property type="protein sequence ID" value="GIX78084.1"/>
    <property type="molecule type" value="Genomic_DNA"/>
</dbReference>
<keyword evidence="2" id="KW-1185">Reference proteome</keyword>
<proteinExistence type="predicted"/>
<comment type="caution">
    <text evidence="1">The sequence shown here is derived from an EMBL/GenBank/DDBJ whole genome shotgun (WGS) entry which is preliminary data.</text>
</comment>
<accession>A0AAV4N007</accession>
<protein>
    <submittedName>
        <fullName evidence="1">Uncharacterized protein</fullName>
    </submittedName>
</protein>
<name>A0AAV4N007_CAEEX</name>